<keyword evidence="2" id="KW-0812">Transmembrane</keyword>
<feature type="transmembrane region" description="Helical" evidence="2">
    <location>
        <begin position="107"/>
        <end position="132"/>
    </location>
</feature>
<organism evidence="3 4">
    <name type="scientific">Gulosibacter chungangensis</name>
    <dbReference type="NCBI Taxonomy" id="979746"/>
    <lineage>
        <taxon>Bacteria</taxon>
        <taxon>Bacillati</taxon>
        <taxon>Actinomycetota</taxon>
        <taxon>Actinomycetes</taxon>
        <taxon>Micrococcales</taxon>
        <taxon>Microbacteriaceae</taxon>
        <taxon>Gulosibacter</taxon>
    </lineage>
</organism>
<feature type="transmembrane region" description="Helical" evidence="2">
    <location>
        <begin position="44"/>
        <end position="67"/>
    </location>
</feature>
<comment type="caution">
    <text evidence="3">The sequence shown here is derived from an EMBL/GenBank/DDBJ whole genome shotgun (WGS) entry which is preliminary data.</text>
</comment>
<feature type="transmembrane region" description="Helical" evidence="2">
    <location>
        <begin position="159"/>
        <end position="183"/>
    </location>
</feature>
<reference evidence="3 4" key="1">
    <citation type="submission" date="2019-09" db="EMBL/GenBank/DDBJ databases">
        <title>Phylogeny of genus Pseudoclavibacter and closely related genus.</title>
        <authorList>
            <person name="Li Y."/>
        </authorList>
    </citation>
    <scope>NUCLEOTIDE SEQUENCE [LARGE SCALE GENOMIC DNA]</scope>
    <source>
        <strain evidence="3 4">KCTC 13959</strain>
    </source>
</reference>
<keyword evidence="2" id="KW-0472">Membrane</keyword>
<proteinExistence type="predicted"/>
<dbReference type="EMBL" id="WBKB01000010">
    <property type="protein sequence ID" value="KAB1641217.1"/>
    <property type="molecule type" value="Genomic_DNA"/>
</dbReference>
<feature type="transmembrane region" description="Helical" evidence="2">
    <location>
        <begin position="73"/>
        <end position="100"/>
    </location>
</feature>
<dbReference type="AlphaFoldDB" id="A0A7J5B805"/>
<gene>
    <name evidence="3" type="ORF">F8O05_13400</name>
</gene>
<keyword evidence="2" id="KW-1133">Transmembrane helix</keyword>
<feature type="region of interest" description="Disordered" evidence="1">
    <location>
        <begin position="1"/>
        <end position="28"/>
    </location>
</feature>
<feature type="compositionally biased region" description="Low complexity" evidence="1">
    <location>
        <begin position="9"/>
        <end position="21"/>
    </location>
</feature>
<keyword evidence="4" id="KW-1185">Reference proteome</keyword>
<evidence type="ECO:0000256" key="2">
    <source>
        <dbReference type="SAM" id="Phobius"/>
    </source>
</evidence>
<dbReference type="Proteomes" id="UP000433493">
    <property type="component" value="Unassembled WGS sequence"/>
</dbReference>
<dbReference type="RefSeq" id="WP_158053254.1">
    <property type="nucleotide sequence ID" value="NZ_WBKB01000010.1"/>
</dbReference>
<evidence type="ECO:0000313" key="3">
    <source>
        <dbReference type="EMBL" id="KAB1641217.1"/>
    </source>
</evidence>
<sequence length="190" mass="20965">MTFESNAAPHQHPQSHGQQPGQHREPLEPLRKLPRPAASGFGKFMFWFQWITPLITASMLMFGRGILFGQELGWTMVIIAIIVAPIWVIIHWIASSLLFIPEYPRRAFALPTVSAILNLATIPLTVILSMFIEDFSDSPHAAGFESFAESAFGMSKQAVAVGGTIAFCLVAACFLAYVITGFIKPKSMRN</sequence>
<evidence type="ECO:0000256" key="1">
    <source>
        <dbReference type="SAM" id="MobiDB-lite"/>
    </source>
</evidence>
<protein>
    <submittedName>
        <fullName evidence="3">Uncharacterized protein</fullName>
    </submittedName>
</protein>
<name>A0A7J5B805_9MICO</name>
<evidence type="ECO:0000313" key="4">
    <source>
        <dbReference type="Proteomes" id="UP000433493"/>
    </source>
</evidence>
<dbReference type="OrthoDB" id="10002008at2"/>
<accession>A0A7J5B805</accession>